<gene>
    <name evidence="3" type="ORF">DERYTH_LOCUS15346</name>
</gene>
<feature type="region of interest" description="Disordered" evidence="1">
    <location>
        <begin position="246"/>
        <end position="279"/>
    </location>
</feature>
<dbReference type="EMBL" id="CAJVPY010012353">
    <property type="protein sequence ID" value="CAG8733569.1"/>
    <property type="molecule type" value="Genomic_DNA"/>
</dbReference>
<feature type="transmembrane region" description="Helical" evidence="2">
    <location>
        <begin position="15"/>
        <end position="37"/>
    </location>
</feature>
<keyword evidence="4" id="KW-1185">Reference proteome</keyword>
<protein>
    <submittedName>
        <fullName evidence="3">17351_t:CDS:1</fullName>
    </submittedName>
</protein>
<keyword evidence="2" id="KW-1133">Transmembrane helix</keyword>
<evidence type="ECO:0000256" key="1">
    <source>
        <dbReference type="SAM" id="MobiDB-lite"/>
    </source>
</evidence>
<proteinExistence type="predicted"/>
<feature type="transmembrane region" description="Helical" evidence="2">
    <location>
        <begin position="87"/>
        <end position="107"/>
    </location>
</feature>
<organism evidence="3 4">
    <name type="scientific">Dentiscutata erythropus</name>
    <dbReference type="NCBI Taxonomy" id="1348616"/>
    <lineage>
        <taxon>Eukaryota</taxon>
        <taxon>Fungi</taxon>
        <taxon>Fungi incertae sedis</taxon>
        <taxon>Mucoromycota</taxon>
        <taxon>Glomeromycotina</taxon>
        <taxon>Glomeromycetes</taxon>
        <taxon>Diversisporales</taxon>
        <taxon>Gigasporaceae</taxon>
        <taxon>Dentiscutata</taxon>
    </lineage>
</organism>
<feature type="region of interest" description="Disordered" evidence="1">
    <location>
        <begin position="153"/>
        <end position="183"/>
    </location>
</feature>
<evidence type="ECO:0000313" key="3">
    <source>
        <dbReference type="EMBL" id="CAG8733569.1"/>
    </source>
</evidence>
<dbReference type="Proteomes" id="UP000789405">
    <property type="component" value="Unassembled WGS sequence"/>
</dbReference>
<keyword evidence="2" id="KW-0472">Membrane</keyword>
<evidence type="ECO:0000313" key="4">
    <source>
        <dbReference type="Proteomes" id="UP000789405"/>
    </source>
</evidence>
<reference evidence="3" key="1">
    <citation type="submission" date="2021-06" db="EMBL/GenBank/DDBJ databases">
        <authorList>
            <person name="Kallberg Y."/>
            <person name="Tangrot J."/>
            <person name="Rosling A."/>
        </authorList>
    </citation>
    <scope>NUCLEOTIDE SEQUENCE</scope>
    <source>
        <strain evidence="3">MA453B</strain>
    </source>
</reference>
<dbReference type="AlphaFoldDB" id="A0A9N9NHW1"/>
<comment type="caution">
    <text evidence="3">The sequence shown here is derived from an EMBL/GenBank/DDBJ whole genome shotgun (WGS) entry which is preliminary data.</text>
</comment>
<sequence length="332" mass="38349">MVVKEEWEKTEERTIFRLVTSSILASGGALALLKIVCENIKSQKETINSYTNTVISLAKNINADKALKPSLIPRINKLINEEEKNNAAFIILVSLYVIITSTISIMINTKIIPHLSVYEDRILAISIIVIDFNEHDEDMKKLKKKDMDGTEDFNEHEIKDMDGKENKDGTEDSNEHEIKNKDGNNEEEICEDLNKYDWVKFFIDKKNYRRKYKARIFGYNEDRKGISIESGWKLAVECFTDKGQMSKDHQIMPSPDNQKPSPDNQKPSPDNQDLPPEKGKVDNIIEKHVIAFAMVSLRIRTKYIFKIESIEITETQRKNLRKIMCLAKCDNF</sequence>
<feature type="compositionally biased region" description="Polar residues" evidence="1">
    <location>
        <begin position="255"/>
        <end position="271"/>
    </location>
</feature>
<evidence type="ECO:0000256" key="2">
    <source>
        <dbReference type="SAM" id="Phobius"/>
    </source>
</evidence>
<accession>A0A9N9NHW1</accession>
<keyword evidence="2" id="KW-0812">Transmembrane</keyword>
<name>A0A9N9NHW1_9GLOM</name>